<dbReference type="Proteomes" id="UP000006258">
    <property type="component" value="Unassembled WGS sequence"/>
</dbReference>
<name>D7VLU8_SPHSI</name>
<dbReference type="GeneID" id="95430131"/>
<protein>
    <submittedName>
        <fullName evidence="1">RHS repeat-associated core domain protein</fullName>
    </submittedName>
</protein>
<dbReference type="Gene3D" id="2.180.10.10">
    <property type="entry name" value="RHS repeat-associated core"/>
    <property type="match status" value="1"/>
</dbReference>
<dbReference type="HOGENOM" id="CLU_2865529_0_0_10"/>
<dbReference type="RefSeq" id="WP_003001598.1">
    <property type="nucleotide sequence ID" value="NZ_GL379776.1"/>
</dbReference>
<dbReference type="AlphaFoldDB" id="D7VLU8"/>
<reference evidence="1" key="1">
    <citation type="submission" date="2010-07" db="EMBL/GenBank/DDBJ databases">
        <authorList>
            <person name="Muzny D."/>
            <person name="Qin X."/>
            <person name="Buhay C."/>
            <person name="Dugan-Rocha S."/>
            <person name="Ding Y."/>
            <person name="Chen G."/>
            <person name="Hawes A."/>
            <person name="Holder M."/>
            <person name="Jhangiani S."/>
            <person name="Johnson A."/>
            <person name="Khan Z."/>
            <person name="Li Z."/>
            <person name="Liu W."/>
            <person name="Liu X."/>
            <person name="Perez L."/>
            <person name="Shen H."/>
            <person name="Wang Q."/>
            <person name="Watt J."/>
            <person name="Xi L."/>
            <person name="Xin Y."/>
            <person name="Zhou J."/>
            <person name="Deng J."/>
            <person name="Jiang H."/>
            <person name="Liu Y."/>
            <person name="Qu J."/>
            <person name="Song X.-Z."/>
            <person name="Zhang L."/>
            <person name="Villasana D."/>
            <person name="Johnson A."/>
            <person name="Liu J."/>
            <person name="Liyanage D."/>
            <person name="Lorensuhewa L."/>
            <person name="Robinson T."/>
            <person name="Song A."/>
            <person name="Song B.-B."/>
            <person name="Dinh H."/>
            <person name="Thornton R."/>
            <person name="Coyle M."/>
            <person name="Francisco L."/>
            <person name="Jackson L."/>
            <person name="Javaid M."/>
            <person name="Korchina V."/>
            <person name="Kovar C."/>
            <person name="Mata R."/>
            <person name="Mathew T."/>
            <person name="Ngo R."/>
            <person name="Nguyen L."/>
            <person name="Nguyen N."/>
            <person name="Okwuonu G."/>
            <person name="Ongeri F."/>
            <person name="Pham C."/>
            <person name="Simmons D."/>
            <person name="Wilczek-Boney K."/>
            <person name="Hale W."/>
            <person name="Jakkamsetti A."/>
            <person name="Pham P."/>
            <person name="Ruth R."/>
            <person name="San Lucas F."/>
            <person name="Warren J."/>
            <person name="Zhang J."/>
            <person name="Zhao Z."/>
            <person name="Zhou C."/>
            <person name="Zhu D."/>
            <person name="Lee S."/>
            <person name="Bess C."/>
            <person name="Blankenburg K."/>
            <person name="Forbes L."/>
            <person name="Fu Q."/>
            <person name="Gubbala S."/>
            <person name="Hirani K."/>
            <person name="Jayaseelan J.C."/>
            <person name="Lara F."/>
            <person name="Munidasa M."/>
            <person name="Palculict T."/>
            <person name="Patil S."/>
            <person name="Pu L.-L."/>
            <person name="Saada N."/>
            <person name="Tang L."/>
            <person name="Weissenberger G."/>
            <person name="Zhu Y."/>
            <person name="Hemphill L."/>
            <person name="Shang Y."/>
            <person name="Youmans B."/>
            <person name="Ayvaz T."/>
            <person name="Ross M."/>
            <person name="Santibanez J."/>
            <person name="Aqrawi P."/>
            <person name="Gross S."/>
            <person name="Joshi V."/>
            <person name="Fowler G."/>
            <person name="Nazareth L."/>
            <person name="Reid J."/>
            <person name="Worley K."/>
            <person name="Petrosino J."/>
            <person name="Highlander S."/>
            <person name="Gibbs R."/>
        </authorList>
    </citation>
    <scope>NUCLEOTIDE SEQUENCE [LARGE SCALE GENOMIC DNA]</scope>
    <source>
        <strain evidence="1">ATCC 33861</strain>
    </source>
</reference>
<dbReference type="eggNOG" id="COG3209">
    <property type="taxonomic scope" value="Bacteria"/>
</dbReference>
<evidence type="ECO:0000313" key="1">
    <source>
        <dbReference type="EMBL" id="EFK58210.1"/>
    </source>
</evidence>
<organism evidence="1 2">
    <name type="scientific">Sphingobacterium spiritivorum ATCC 33861</name>
    <dbReference type="NCBI Taxonomy" id="525373"/>
    <lineage>
        <taxon>Bacteria</taxon>
        <taxon>Pseudomonadati</taxon>
        <taxon>Bacteroidota</taxon>
        <taxon>Sphingobacteriia</taxon>
        <taxon>Sphingobacteriales</taxon>
        <taxon>Sphingobacteriaceae</taxon>
        <taxon>Sphingobacterium</taxon>
    </lineage>
</organism>
<evidence type="ECO:0000313" key="2">
    <source>
        <dbReference type="Proteomes" id="UP000006258"/>
    </source>
</evidence>
<keyword evidence="2" id="KW-1185">Reference proteome</keyword>
<dbReference type="EMBL" id="ACHA02000010">
    <property type="protein sequence ID" value="EFK58210.1"/>
    <property type="molecule type" value="Genomic_DNA"/>
</dbReference>
<comment type="caution">
    <text evidence="1">The sequence shown here is derived from an EMBL/GenBank/DDBJ whole genome shotgun (WGS) entry which is preliminary data.</text>
</comment>
<proteinExistence type="predicted"/>
<sequence>MTPVRLLADDPVIGRWNVVDPLADIFEKVSPFNYGLNNPILMVDPTGMAADTTRSVMGPIIDIY</sequence>
<dbReference type="OrthoDB" id="1274715at2"/>
<accession>D7VLU8</accession>
<dbReference type="STRING" id="525373.HMPREF0766_12202"/>
<gene>
    <name evidence="1" type="ORF">HMPREF0766_12202</name>
</gene>